<keyword evidence="3" id="KW-1185">Reference proteome</keyword>
<dbReference type="EMBL" id="JADCUA010000008">
    <property type="protein sequence ID" value="KAH9837996.1"/>
    <property type="molecule type" value="Genomic_DNA"/>
</dbReference>
<dbReference type="RefSeq" id="XP_047780034.1">
    <property type="nucleotide sequence ID" value="XM_047927379.1"/>
</dbReference>
<name>A0ABQ8KJ35_9APHY</name>
<feature type="region of interest" description="Disordered" evidence="1">
    <location>
        <begin position="101"/>
        <end position="136"/>
    </location>
</feature>
<proteinExistence type="predicted"/>
<feature type="region of interest" description="Disordered" evidence="1">
    <location>
        <begin position="1"/>
        <end position="27"/>
    </location>
</feature>
<comment type="caution">
    <text evidence="2">The sequence shown here is derived from an EMBL/GenBank/DDBJ whole genome shotgun (WGS) entry which is preliminary data.</text>
</comment>
<dbReference type="Proteomes" id="UP000814176">
    <property type="component" value="Unassembled WGS sequence"/>
</dbReference>
<evidence type="ECO:0000313" key="2">
    <source>
        <dbReference type="EMBL" id="KAH9837996.1"/>
    </source>
</evidence>
<protein>
    <submittedName>
        <fullName evidence="2">Uncharacterized protein</fullName>
    </submittedName>
</protein>
<accession>A0ABQ8KJ35</accession>
<reference evidence="2 3" key="1">
    <citation type="journal article" date="2021" name="Environ. Microbiol.">
        <title>Gene family expansions and transcriptome signatures uncover fungal adaptations to wood decay.</title>
        <authorList>
            <person name="Hage H."/>
            <person name="Miyauchi S."/>
            <person name="Viragh M."/>
            <person name="Drula E."/>
            <person name="Min B."/>
            <person name="Chaduli D."/>
            <person name="Navarro D."/>
            <person name="Favel A."/>
            <person name="Norest M."/>
            <person name="Lesage-Meessen L."/>
            <person name="Balint B."/>
            <person name="Merenyi Z."/>
            <person name="de Eugenio L."/>
            <person name="Morin E."/>
            <person name="Martinez A.T."/>
            <person name="Baldrian P."/>
            <person name="Stursova M."/>
            <person name="Martinez M.J."/>
            <person name="Novotny C."/>
            <person name="Magnuson J.K."/>
            <person name="Spatafora J.W."/>
            <person name="Maurice S."/>
            <person name="Pangilinan J."/>
            <person name="Andreopoulos W."/>
            <person name="LaButti K."/>
            <person name="Hundley H."/>
            <person name="Na H."/>
            <person name="Kuo A."/>
            <person name="Barry K."/>
            <person name="Lipzen A."/>
            <person name="Henrissat B."/>
            <person name="Riley R."/>
            <person name="Ahrendt S."/>
            <person name="Nagy L.G."/>
            <person name="Grigoriev I.V."/>
            <person name="Martin F."/>
            <person name="Rosso M.N."/>
        </authorList>
    </citation>
    <scope>NUCLEOTIDE SEQUENCE [LARGE SCALE GENOMIC DNA]</scope>
    <source>
        <strain evidence="2 3">CIRM-BRFM 1785</strain>
    </source>
</reference>
<gene>
    <name evidence="2" type="ORF">C8Q71DRAFT_857166</name>
</gene>
<dbReference type="GeneID" id="72008111"/>
<evidence type="ECO:0000256" key="1">
    <source>
        <dbReference type="SAM" id="MobiDB-lite"/>
    </source>
</evidence>
<organism evidence="2 3">
    <name type="scientific">Rhodofomes roseus</name>
    <dbReference type="NCBI Taxonomy" id="34475"/>
    <lineage>
        <taxon>Eukaryota</taxon>
        <taxon>Fungi</taxon>
        <taxon>Dikarya</taxon>
        <taxon>Basidiomycota</taxon>
        <taxon>Agaricomycotina</taxon>
        <taxon>Agaricomycetes</taxon>
        <taxon>Polyporales</taxon>
        <taxon>Rhodofomes</taxon>
    </lineage>
</organism>
<feature type="compositionally biased region" description="Polar residues" evidence="1">
    <location>
        <begin position="1"/>
        <end position="10"/>
    </location>
</feature>
<sequence>MSQSSPSDSGFSRAVRPALSQPLTTASSSATLVEHFRVGMSSTMTPVPRVTETSGSASVSAPNGDIASTLAHLIARLDAIEDTQARIGQELASVVARLEGPPTAPVVNGRSETGVEEEPRGTAQSGAVATKEPQGENSVALSVEALQKKVDELAETVRLDQARLYNRLRNATITNQKTAIQPLVLANGKYPTNVPGTQGEFEHMTKERYEHLLKSYGQPIKGDTIAKREAVREFLGLAQPNPRKT</sequence>
<evidence type="ECO:0000313" key="3">
    <source>
        <dbReference type="Proteomes" id="UP000814176"/>
    </source>
</evidence>